<keyword evidence="3" id="KW-1185">Reference proteome</keyword>
<dbReference type="Gene3D" id="1.25.40.10">
    <property type="entry name" value="Tetratricopeptide repeat domain"/>
    <property type="match status" value="1"/>
</dbReference>
<evidence type="ECO:0000313" key="1">
    <source>
        <dbReference type="EMBL" id="KTD31053.1"/>
    </source>
</evidence>
<evidence type="ECO:0008006" key="5">
    <source>
        <dbReference type="Google" id="ProtNLM"/>
    </source>
</evidence>
<dbReference type="STRING" id="39962.Lmor_3160"/>
<dbReference type="EMBL" id="UGOG01000001">
    <property type="protein sequence ID" value="STX63633.1"/>
    <property type="molecule type" value="Genomic_DNA"/>
</dbReference>
<dbReference type="InterPro" id="IPR011990">
    <property type="entry name" value="TPR-like_helical_dom_sf"/>
</dbReference>
<dbReference type="Proteomes" id="UP000054985">
    <property type="component" value="Unassembled WGS sequence"/>
</dbReference>
<dbReference type="RefSeq" id="WP_028384873.1">
    <property type="nucleotide sequence ID" value="NZ_CAAAJG010000020.1"/>
</dbReference>
<dbReference type="AlphaFoldDB" id="A0A378JYB0"/>
<dbReference type="EMBL" id="LNYN01000042">
    <property type="protein sequence ID" value="KTD31053.1"/>
    <property type="molecule type" value="Genomic_DNA"/>
</dbReference>
<evidence type="ECO:0000313" key="2">
    <source>
        <dbReference type="EMBL" id="STX63633.1"/>
    </source>
</evidence>
<evidence type="ECO:0000313" key="3">
    <source>
        <dbReference type="Proteomes" id="UP000054985"/>
    </source>
</evidence>
<reference evidence="2 4" key="2">
    <citation type="submission" date="2018-06" db="EMBL/GenBank/DDBJ databases">
        <authorList>
            <consortium name="Pathogen Informatics"/>
            <person name="Doyle S."/>
        </authorList>
    </citation>
    <scope>NUCLEOTIDE SEQUENCE [LARGE SCALE GENOMIC DNA]</scope>
    <source>
        <strain evidence="2 4">NCTC12239</strain>
    </source>
</reference>
<reference evidence="1 3" key="1">
    <citation type="submission" date="2015-11" db="EMBL/GenBank/DDBJ databases">
        <title>Genomic analysis of 38 Legionella species identifies large and diverse effector repertoires.</title>
        <authorList>
            <person name="Burstein D."/>
            <person name="Amaro F."/>
            <person name="Zusman T."/>
            <person name="Lifshitz Z."/>
            <person name="Cohen O."/>
            <person name="Gilbert J.A."/>
            <person name="Pupko T."/>
            <person name="Shuman H.A."/>
            <person name="Segal G."/>
        </authorList>
    </citation>
    <scope>NUCLEOTIDE SEQUENCE [LARGE SCALE GENOMIC DNA]</scope>
    <source>
        <strain evidence="1 3">ATCC 43877</strain>
    </source>
</reference>
<dbReference type="OrthoDB" id="5650796at2"/>
<dbReference type="SUPFAM" id="SSF48452">
    <property type="entry name" value="TPR-like"/>
    <property type="match status" value="1"/>
</dbReference>
<sequence length="667" mass="76660">MKFISNLNETLICPYQILIDVAEQITDCPPRFQHMAFMPICELETTNDWINLESLGIPAAIRAKAMVDVLVSLIQRTQFDVLSLDIYLSAQTLGSDNLFSLIYFAESVPSLRLTFYTPHQSPSELEEQVAVLKNMGNVVLEFNHLSHSATTESSSGLSHLKNKRNQIIHSFGFTLKETDLQSNASNPAILNQLIGYCWMNLKAGAYDISCSLLEQAQKAPSLDLAAQEQIFMHLLMMRFFSHQYGLVTESDFPESFSTLNDSDIKTLVFFKAYAATLSRNLSTADLFFKRFGIDEHMPLSDENSLYRLNLFALFQVLQGRIDVAFDLEFRIKQHIEEHCIETVGLKYVNFINIARLYKKNKQFEQSLNYYQHAYREINEGAYSTSDHIYYNMNLGSLFEAAGNPELALHYWVKASLHWLACKNKYELSWRPRILLCQEHISEIINPLPIEKANIFLLNKLNDLFKKCHIDLTECPSFSYRFAEASLSQEKECCFIKDNIVVYTSKKQPTHDSKKQLVSEEQLAQKLSQYLNSLFDIGTEYQLVFVDIQLDTNRINTAKEAMSYALLANCSSCSYNGEWLQLKSPDSLKSVRASLSRSICSITEMERGLSINYKRSFLNKTLNNQNEIDLVNQLKQQQTLDVEQLSQHEQKILPILAQKRILHLFYSK</sequence>
<accession>A0A378JYB0</accession>
<evidence type="ECO:0000313" key="4">
    <source>
        <dbReference type="Proteomes" id="UP000254040"/>
    </source>
</evidence>
<name>A0A378JYB0_9GAMM</name>
<gene>
    <name evidence="1" type="ORF">Lmor_3160</name>
    <name evidence="2" type="ORF">NCTC12239_02581</name>
</gene>
<protein>
    <recommendedName>
        <fullName evidence="5">Tetratricopeptide repeat protein</fullName>
    </recommendedName>
</protein>
<proteinExistence type="predicted"/>
<organism evidence="2 4">
    <name type="scientific">Legionella moravica</name>
    <dbReference type="NCBI Taxonomy" id="39962"/>
    <lineage>
        <taxon>Bacteria</taxon>
        <taxon>Pseudomonadati</taxon>
        <taxon>Pseudomonadota</taxon>
        <taxon>Gammaproteobacteria</taxon>
        <taxon>Legionellales</taxon>
        <taxon>Legionellaceae</taxon>
        <taxon>Legionella</taxon>
    </lineage>
</organism>
<dbReference type="Proteomes" id="UP000254040">
    <property type="component" value="Unassembled WGS sequence"/>
</dbReference>